<feature type="transmembrane region" description="Helical" evidence="3">
    <location>
        <begin position="12"/>
        <end position="34"/>
    </location>
</feature>
<feature type="transmembrane region" description="Helical" evidence="3">
    <location>
        <begin position="83"/>
        <end position="104"/>
    </location>
</feature>
<dbReference type="Pfam" id="PF07155">
    <property type="entry name" value="ECF-ribofla_trS"/>
    <property type="match status" value="1"/>
</dbReference>
<keyword evidence="5" id="KW-1185">Reference proteome</keyword>
<evidence type="ECO:0000256" key="2">
    <source>
        <dbReference type="ARBA" id="ARBA00022989"/>
    </source>
</evidence>
<evidence type="ECO:0000313" key="5">
    <source>
        <dbReference type="Proteomes" id="UP001470288"/>
    </source>
</evidence>
<evidence type="ECO:0000313" key="4">
    <source>
        <dbReference type="EMBL" id="MEQ2577450.1"/>
    </source>
</evidence>
<dbReference type="RefSeq" id="WP_117497868.1">
    <property type="nucleotide sequence ID" value="NZ_JBBMFC010000002.1"/>
</dbReference>
<proteinExistence type="predicted"/>
<dbReference type="Proteomes" id="UP001470288">
    <property type="component" value="Unassembled WGS sequence"/>
</dbReference>
<evidence type="ECO:0000256" key="3">
    <source>
        <dbReference type="SAM" id="Phobius"/>
    </source>
</evidence>
<evidence type="ECO:0000256" key="1">
    <source>
        <dbReference type="ARBA" id="ARBA00022692"/>
    </source>
</evidence>
<comment type="caution">
    <text evidence="4">The sequence shown here is derived from an EMBL/GenBank/DDBJ whole genome shotgun (WGS) entry which is preliminary data.</text>
</comment>
<name>A0ABV1HZ55_9FIRM</name>
<dbReference type="InterPro" id="IPR009825">
    <property type="entry name" value="ECF_substrate-spec-like"/>
</dbReference>
<keyword evidence="3" id="KW-0472">Membrane</keyword>
<feature type="transmembrane region" description="Helical" evidence="3">
    <location>
        <begin position="111"/>
        <end position="131"/>
    </location>
</feature>
<keyword evidence="1 3" id="KW-0812">Transmembrane</keyword>
<feature type="transmembrane region" description="Helical" evidence="3">
    <location>
        <begin position="151"/>
        <end position="168"/>
    </location>
</feature>
<dbReference type="PANTHER" id="PTHR37815:SF3">
    <property type="entry name" value="UPF0397 PROTEIN SPR0429"/>
    <property type="match status" value="1"/>
</dbReference>
<protein>
    <submittedName>
        <fullName evidence="4">ECF transporter S component</fullName>
    </submittedName>
</protein>
<keyword evidence="2 3" id="KW-1133">Transmembrane helix</keyword>
<dbReference type="EMBL" id="JBBMFC010000002">
    <property type="protein sequence ID" value="MEQ2577450.1"/>
    <property type="molecule type" value="Genomic_DNA"/>
</dbReference>
<sequence length="174" mass="18262">MSTREASAGKSITVSEIAITGVCIALTFVATGFINIRLPIAANGGLVHLGNVPLFLAAIIFGKRTGALAGSFGMALFDLMGGWVLWAPFTFVIVGLMGFTVGAITENHKGFRWNALAIAAACVIKIVGYYIAEGFIYGNWVAPVTSIPGNLVQIGVAAVLVLPIAEVVRRAIRR</sequence>
<reference evidence="4 5" key="1">
    <citation type="submission" date="2024-03" db="EMBL/GenBank/DDBJ databases">
        <title>Human intestinal bacterial collection.</title>
        <authorList>
            <person name="Pauvert C."/>
            <person name="Hitch T.C.A."/>
            <person name="Clavel T."/>
        </authorList>
    </citation>
    <scope>NUCLEOTIDE SEQUENCE [LARGE SCALE GENOMIC DNA]</scope>
    <source>
        <strain evidence="4 5">CLA-AA-H78B</strain>
    </source>
</reference>
<organism evidence="4 5">
    <name type="scientific">Hominiventricola aquisgranensis</name>
    <dbReference type="NCBI Taxonomy" id="3133164"/>
    <lineage>
        <taxon>Bacteria</taxon>
        <taxon>Bacillati</taxon>
        <taxon>Bacillota</taxon>
        <taxon>Clostridia</taxon>
        <taxon>Lachnospirales</taxon>
        <taxon>Lachnospiraceae</taxon>
        <taxon>Hominiventricola</taxon>
    </lineage>
</organism>
<accession>A0ABV1HZ55</accession>
<gene>
    <name evidence="4" type="ORF">WMO62_01180</name>
</gene>
<dbReference type="PANTHER" id="PTHR37815">
    <property type="entry name" value="UPF0397 PROTEIN BC_2624-RELATED"/>
    <property type="match status" value="1"/>
</dbReference>
<dbReference type="Gene3D" id="1.10.1760.20">
    <property type="match status" value="1"/>
</dbReference>
<feature type="transmembrane region" description="Helical" evidence="3">
    <location>
        <begin position="46"/>
        <end position="63"/>
    </location>
</feature>